<proteinExistence type="predicted"/>
<gene>
    <name evidence="1" type="ORF">C2G38_2167684</name>
</gene>
<dbReference type="OrthoDB" id="2445977at2759"/>
<name>A0A397VS38_9GLOM</name>
<evidence type="ECO:0000313" key="1">
    <source>
        <dbReference type="EMBL" id="RIB24758.1"/>
    </source>
</evidence>
<evidence type="ECO:0008006" key="3">
    <source>
        <dbReference type="Google" id="ProtNLM"/>
    </source>
</evidence>
<dbReference type="Proteomes" id="UP000266673">
    <property type="component" value="Unassembled WGS sequence"/>
</dbReference>
<keyword evidence="2" id="KW-1185">Reference proteome</keyword>
<evidence type="ECO:0000313" key="2">
    <source>
        <dbReference type="Proteomes" id="UP000266673"/>
    </source>
</evidence>
<organism evidence="1 2">
    <name type="scientific">Gigaspora rosea</name>
    <dbReference type="NCBI Taxonomy" id="44941"/>
    <lineage>
        <taxon>Eukaryota</taxon>
        <taxon>Fungi</taxon>
        <taxon>Fungi incertae sedis</taxon>
        <taxon>Mucoromycota</taxon>
        <taxon>Glomeromycotina</taxon>
        <taxon>Glomeromycetes</taxon>
        <taxon>Diversisporales</taxon>
        <taxon>Gigasporaceae</taxon>
        <taxon>Gigaspora</taxon>
    </lineage>
</organism>
<reference evidence="1 2" key="1">
    <citation type="submission" date="2018-06" db="EMBL/GenBank/DDBJ databases">
        <title>Comparative genomics reveals the genomic features of Rhizophagus irregularis, R. cerebriforme, R. diaphanum and Gigaspora rosea, and their symbiotic lifestyle signature.</title>
        <authorList>
            <person name="Morin E."/>
            <person name="San Clemente H."/>
            <person name="Chen E.C.H."/>
            <person name="De La Providencia I."/>
            <person name="Hainaut M."/>
            <person name="Kuo A."/>
            <person name="Kohler A."/>
            <person name="Murat C."/>
            <person name="Tang N."/>
            <person name="Roy S."/>
            <person name="Loubradou J."/>
            <person name="Henrissat B."/>
            <person name="Grigoriev I.V."/>
            <person name="Corradi N."/>
            <person name="Roux C."/>
            <person name="Martin F.M."/>
        </authorList>
    </citation>
    <scope>NUCLEOTIDE SEQUENCE [LARGE SCALE GENOMIC DNA]</scope>
    <source>
        <strain evidence="1 2">DAOM 194757</strain>
    </source>
</reference>
<dbReference type="STRING" id="44941.A0A397VS38"/>
<accession>A0A397VS38</accession>
<sequence length="399" mass="47346">MQFFDPFESEKNEDQENLNSLEFEFSCSINISELEGDSKEQTNSIIEIISDIDKYKWIYHLKYSSKKSNSTTYVYYCSQRNCLAEKPKKHVDINKCRYRQPIKRFFCKGQVTITISQDFTCANVEIYHKLHPPRLDNSISSEIKQYILENIDLLPREIYKRLVDNLNLNIHQKQIHFWWTELGNKRYKRDKNPFISTQKWLMEELHQIIIQKESPQAISFLTGMWNILRVLTSKSMKLELISHVNIVMDYNTNNLRFELFVVHAHVDGSGYPLAYLFLENNGNCNNGIRTAARFVWKNIKVQICLWHIKRAIENRLSNNVKPKQINYNSQMAHDQFNFSDVEFCPQLDETTYIFCPKQFRKAVWEMMNQHLHLHPLIPTNNGQYLTVKRNLDNGSARNL</sequence>
<dbReference type="EMBL" id="QKWP01000202">
    <property type="protein sequence ID" value="RIB24758.1"/>
    <property type="molecule type" value="Genomic_DNA"/>
</dbReference>
<protein>
    <recommendedName>
        <fullName evidence="3">MULE transposase domain-containing protein</fullName>
    </recommendedName>
</protein>
<dbReference type="AlphaFoldDB" id="A0A397VS38"/>
<comment type="caution">
    <text evidence="1">The sequence shown here is derived from an EMBL/GenBank/DDBJ whole genome shotgun (WGS) entry which is preliminary data.</text>
</comment>